<feature type="region of interest" description="Disordered" evidence="1">
    <location>
        <begin position="257"/>
        <end position="287"/>
    </location>
</feature>
<feature type="compositionally biased region" description="Acidic residues" evidence="1">
    <location>
        <begin position="276"/>
        <end position="286"/>
    </location>
</feature>
<evidence type="ECO:0000256" key="1">
    <source>
        <dbReference type="SAM" id="MobiDB-lite"/>
    </source>
</evidence>
<reference evidence="3" key="1">
    <citation type="submission" date="2021-02" db="EMBL/GenBank/DDBJ databases">
        <title>Psilocybe cubensis genome.</title>
        <authorList>
            <person name="Mckernan K.J."/>
            <person name="Crawford S."/>
            <person name="Trippe A."/>
            <person name="Kane L.T."/>
            <person name="Mclaughlin S."/>
        </authorList>
    </citation>
    <scope>NUCLEOTIDE SEQUENCE [LARGE SCALE GENOMIC DNA]</scope>
    <source>
        <strain evidence="3">MGC-MH-2018</strain>
    </source>
</reference>
<accession>A0A8H7Y6D3</accession>
<proteinExistence type="predicted"/>
<feature type="compositionally biased region" description="Basic and acidic residues" evidence="1">
    <location>
        <begin position="191"/>
        <end position="200"/>
    </location>
</feature>
<organism evidence="3">
    <name type="scientific">Psilocybe cubensis</name>
    <name type="common">Psychedelic mushroom</name>
    <name type="synonym">Stropharia cubensis</name>
    <dbReference type="NCBI Taxonomy" id="181762"/>
    <lineage>
        <taxon>Eukaryota</taxon>
        <taxon>Fungi</taxon>
        <taxon>Dikarya</taxon>
        <taxon>Basidiomycota</taxon>
        <taxon>Agaricomycotina</taxon>
        <taxon>Agaricomycetes</taxon>
        <taxon>Agaricomycetidae</taxon>
        <taxon>Agaricales</taxon>
        <taxon>Agaricineae</taxon>
        <taxon>Strophariaceae</taxon>
        <taxon>Psilocybe</taxon>
    </lineage>
</organism>
<dbReference type="InterPro" id="IPR041457">
    <property type="entry name" value="CxC2_KDZ-assoc"/>
</dbReference>
<dbReference type="EMBL" id="JAFIQS010000002">
    <property type="protein sequence ID" value="KAG5172104.1"/>
    <property type="molecule type" value="Genomic_DNA"/>
</dbReference>
<dbReference type="OrthoDB" id="3149508at2759"/>
<feature type="region of interest" description="Disordered" evidence="1">
    <location>
        <begin position="191"/>
        <end position="214"/>
    </location>
</feature>
<feature type="domain" description="CxC2-like cysteine cluster KDZ transposase-associated" evidence="2">
    <location>
        <begin position="300"/>
        <end position="381"/>
    </location>
</feature>
<evidence type="ECO:0000259" key="2">
    <source>
        <dbReference type="Pfam" id="PF18803"/>
    </source>
</evidence>
<gene>
    <name evidence="3" type="ORF">JR316_001598</name>
</gene>
<protein>
    <recommendedName>
        <fullName evidence="2">CxC2-like cysteine cluster KDZ transposase-associated domain-containing protein</fullName>
    </recommendedName>
</protein>
<name>A0A8H7Y6D3_PSICU</name>
<dbReference type="Pfam" id="PF18803">
    <property type="entry name" value="CxC2"/>
    <property type="match status" value="1"/>
</dbReference>
<dbReference type="AlphaFoldDB" id="A0A8H7Y6D3"/>
<sequence length="514" mass="59552">MGRKSKRSRLVEGDLDAAQYVTVQKVRKVDQDGNINVERIVQPVQNCRAEYKRKQTGARDHDEWEYHDNGVDDSKTVTETPHKKRVDEFLGALLSREALPQDEQFCQSCQMESIAVWRCKDCSLGCTMYWKCMRHAHIKEPFHRIEFWNGKSFRTAELWEVGVAVIVPHYTGIRMCNNLQLQQRYLEENERVKDDAEQHSLRQGMPRGNTTDADISQDCEVNSEQHKPRQHYAREEEISQEALQDQRFFTYLDSLRSNPNAEPIEEPDDNAKVGDEDGDEDGELDAQGDAIPTWLNHRTAQENRVRVLHTNGIHQISLVTCSCNGINNIPCDLIACRLWPTSFIRIRTLFSAHLLDNFRLANLELHASAYQFYHLLRRVTSPMNPAGVVDLYNEFCRMTRLWRWTKKLKWAGYAGHNGKKVSEVENGELANYCPACPQPGVNLPNNWEDDPNRFVYRRVLMADRNFKADHVQPKKPSQDVWLSEGSGMIPKREEYHTFLKNTIKKLTVCTAHPK</sequence>
<comment type="caution">
    <text evidence="3">The sequence shown here is derived from an EMBL/GenBank/DDBJ whole genome shotgun (WGS) entry which is preliminary data.</text>
</comment>
<evidence type="ECO:0000313" key="3">
    <source>
        <dbReference type="EMBL" id="KAG5172104.1"/>
    </source>
</evidence>